<evidence type="ECO:0000313" key="3">
    <source>
        <dbReference type="EMBL" id="KMO36856.1"/>
    </source>
</evidence>
<keyword evidence="4" id="KW-1185">Reference proteome</keyword>
<dbReference type="Proteomes" id="UP000036449">
    <property type="component" value="Unassembled WGS sequence"/>
</dbReference>
<protein>
    <submittedName>
        <fullName evidence="3">Uncharacterized protein</fullName>
    </submittedName>
</protein>
<accession>A0A0J6VCR3</accession>
<evidence type="ECO:0000256" key="1">
    <source>
        <dbReference type="SAM" id="MobiDB-lite"/>
    </source>
</evidence>
<dbReference type="AlphaFoldDB" id="A0A0J6VCR3"/>
<feature type="compositionally biased region" description="Low complexity" evidence="1">
    <location>
        <begin position="65"/>
        <end position="79"/>
    </location>
</feature>
<proteinExistence type="predicted"/>
<feature type="chain" id="PRO_5005283045" evidence="2">
    <location>
        <begin position="19"/>
        <end position="114"/>
    </location>
</feature>
<organism evidence="3 4">
    <name type="scientific">Methylobacterium tarhaniae</name>
    <dbReference type="NCBI Taxonomy" id="1187852"/>
    <lineage>
        <taxon>Bacteria</taxon>
        <taxon>Pseudomonadati</taxon>
        <taxon>Pseudomonadota</taxon>
        <taxon>Alphaproteobacteria</taxon>
        <taxon>Hyphomicrobiales</taxon>
        <taxon>Methylobacteriaceae</taxon>
        <taxon>Methylobacterium</taxon>
    </lineage>
</organism>
<evidence type="ECO:0000313" key="4">
    <source>
        <dbReference type="Proteomes" id="UP000036449"/>
    </source>
</evidence>
<feature type="compositionally biased region" description="Low complexity" evidence="1">
    <location>
        <begin position="35"/>
        <end position="53"/>
    </location>
</feature>
<feature type="region of interest" description="Disordered" evidence="1">
    <location>
        <begin position="27"/>
        <end position="97"/>
    </location>
</feature>
<feature type="signal peptide" evidence="2">
    <location>
        <begin position="1"/>
        <end position="18"/>
    </location>
</feature>
<name>A0A0J6VCR3_9HYPH</name>
<sequence>MRLLLATTLLAGTLLALAAGTAAAQTEIPAPPGSAPAGVTAPEAAPAAPATGRRQPRRVDGTNQAAAGPAVAKPAVAKPESGDSLRKAQAATAARDKAWDVRMKRTLGSICHGC</sequence>
<evidence type="ECO:0000256" key="2">
    <source>
        <dbReference type="SAM" id="SignalP"/>
    </source>
</evidence>
<dbReference type="EMBL" id="LABZ01000144">
    <property type="protein sequence ID" value="KMO36856.1"/>
    <property type="molecule type" value="Genomic_DNA"/>
</dbReference>
<gene>
    <name evidence="3" type="ORF">VQ03_20075</name>
</gene>
<comment type="caution">
    <text evidence="3">The sequence shown here is derived from an EMBL/GenBank/DDBJ whole genome shotgun (WGS) entry which is preliminary data.</text>
</comment>
<dbReference type="RefSeq" id="WP_048452668.1">
    <property type="nucleotide sequence ID" value="NZ_LABZ01000144.1"/>
</dbReference>
<reference evidence="3 4" key="1">
    <citation type="submission" date="2015-03" db="EMBL/GenBank/DDBJ databases">
        <title>Genome sequencing of Methylobacterium tarhaniae DSM 25844.</title>
        <authorList>
            <person name="Chaudhry V."/>
            <person name="Patil P.B."/>
        </authorList>
    </citation>
    <scope>NUCLEOTIDE SEQUENCE [LARGE SCALE GENOMIC DNA]</scope>
    <source>
        <strain evidence="3 4">DSM 25844</strain>
    </source>
</reference>
<keyword evidence="2" id="KW-0732">Signal</keyword>
<dbReference type="PATRIC" id="fig|1187852.3.peg.1446"/>